<organism evidence="2 3">
    <name type="scientific">Favolaschia claudopus</name>
    <dbReference type="NCBI Taxonomy" id="2862362"/>
    <lineage>
        <taxon>Eukaryota</taxon>
        <taxon>Fungi</taxon>
        <taxon>Dikarya</taxon>
        <taxon>Basidiomycota</taxon>
        <taxon>Agaricomycotina</taxon>
        <taxon>Agaricomycetes</taxon>
        <taxon>Agaricomycetidae</taxon>
        <taxon>Agaricales</taxon>
        <taxon>Marasmiineae</taxon>
        <taxon>Mycenaceae</taxon>
        <taxon>Favolaschia</taxon>
    </lineage>
</organism>
<dbReference type="EMBL" id="JAWWNJ010000005">
    <property type="protein sequence ID" value="KAK7055172.1"/>
    <property type="molecule type" value="Genomic_DNA"/>
</dbReference>
<evidence type="ECO:0000313" key="2">
    <source>
        <dbReference type="EMBL" id="KAK7055172.1"/>
    </source>
</evidence>
<reference evidence="2 3" key="1">
    <citation type="journal article" date="2024" name="J Genomics">
        <title>Draft genome sequencing and assembly of Favolaschia claudopus CIRM-BRFM 2984 isolated from oak limbs.</title>
        <authorList>
            <person name="Navarro D."/>
            <person name="Drula E."/>
            <person name="Chaduli D."/>
            <person name="Cazenave R."/>
            <person name="Ahrendt S."/>
            <person name="Wang J."/>
            <person name="Lipzen A."/>
            <person name="Daum C."/>
            <person name="Barry K."/>
            <person name="Grigoriev I.V."/>
            <person name="Favel A."/>
            <person name="Rosso M.N."/>
            <person name="Martin F."/>
        </authorList>
    </citation>
    <scope>NUCLEOTIDE SEQUENCE [LARGE SCALE GENOMIC DNA]</scope>
    <source>
        <strain evidence="2 3">CIRM-BRFM 2984</strain>
    </source>
</reference>
<feature type="compositionally biased region" description="Basic and acidic residues" evidence="1">
    <location>
        <begin position="346"/>
        <end position="356"/>
    </location>
</feature>
<name>A0AAW0DQ93_9AGAR</name>
<sequence length="391" mass="43037">MNRDYAPTSRGPQLSRNASNNVGWGTKIKGAIQVTHGLGEAIRGTLGASDFGPQNYTPSGQIAHRGRQEIAEGLARMRGTAAQLPSAPIYDRRHSYPTHQYEQRGPMASVLRRRSASTHMRRENPPTASEPFEKFYEHPHVQRTLSRPDDSGFAGVGAGVDPATRKEGGGIVPAFLIQSPAQLPSSSIDVRYPSQPSHGNFHPNNQTQYQQPSSLAGVPPMTSPTTLRSCIISAPTALGAPSERPNNTDFLSVPSQQPPGHSSSSGSVASQPSRSPLRSNFLGGEVARKGKEKEKEPHNKLRRRRRRSFFGRRVVTRPSTPDRDEALRARQEFTRSAPATPPRPAHQHESTLEHAGYDVLSYDAKDVYPSWPTEGEIRRQQTTRFEPVRGR</sequence>
<evidence type="ECO:0000313" key="3">
    <source>
        <dbReference type="Proteomes" id="UP001362999"/>
    </source>
</evidence>
<feature type="compositionally biased region" description="Basic and acidic residues" evidence="1">
    <location>
        <begin position="286"/>
        <end position="299"/>
    </location>
</feature>
<gene>
    <name evidence="2" type="ORF">R3P38DRAFT_1346746</name>
</gene>
<dbReference type="Proteomes" id="UP001362999">
    <property type="component" value="Unassembled WGS sequence"/>
</dbReference>
<dbReference type="AlphaFoldDB" id="A0AAW0DQ93"/>
<accession>A0AAW0DQ93</accession>
<feature type="compositionally biased region" description="Basic and acidic residues" evidence="1">
    <location>
        <begin position="320"/>
        <end position="333"/>
    </location>
</feature>
<feature type="compositionally biased region" description="Polar residues" evidence="1">
    <location>
        <begin position="186"/>
        <end position="214"/>
    </location>
</feature>
<feature type="region of interest" description="Disordered" evidence="1">
    <location>
        <begin position="1"/>
        <end position="22"/>
    </location>
</feature>
<comment type="caution">
    <text evidence="2">The sequence shown here is derived from an EMBL/GenBank/DDBJ whole genome shotgun (WGS) entry which is preliminary data.</text>
</comment>
<feature type="compositionally biased region" description="Polar residues" evidence="1">
    <location>
        <begin position="10"/>
        <end position="22"/>
    </location>
</feature>
<feature type="compositionally biased region" description="Low complexity" evidence="1">
    <location>
        <begin position="252"/>
        <end position="276"/>
    </location>
</feature>
<keyword evidence="3" id="KW-1185">Reference proteome</keyword>
<feature type="compositionally biased region" description="Basic residues" evidence="1">
    <location>
        <begin position="300"/>
        <end position="310"/>
    </location>
</feature>
<feature type="region of interest" description="Disordered" evidence="1">
    <location>
        <begin position="186"/>
        <end position="391"/>
    </location>
</feature>
<evidence type="ECO:0000256" key="1">
    <source>
        <dbReference type="SAM" id="MobiDB-lite"/>
    </source>
</evidence>
<proteinExistence type="predicted"/>
<protein>
    <submittedName>
        <fullName evidence="2">Uncharacterized protein</fullName>
    </submittedName>
</protein>